<dbReference type="PANTHER" id="PTHR11487">
    <property type="entry name" value="THIOESTERASE"/>
    <property type="match status" value="1"/>
</dbReference>
<dbReference type="GeneID" id="97192102"/>
<dbReference type="OrthoDB" id="2213423at2"/>
<dbReference type="SUPFAM" id="SSF53474">
    <property type="entry name" value="alpha/beta-Hydrolases"/>
    <property type="match status" value="1"/>
</dbReference>
<dbReference type="InterPro" id="IPR001031">
    <property type="entry name" value="Thioesterase"/>
</dbReference>
<dbReference type="Pfam" id="PF00975">
    <property type="entry name" value="Thioesterase"/>
    <property type="match status" value="1"/>
</dbReference>
<evidence type="ECO:0000259" key="2">
    <source>
        <dbReference type="Pfam" id="PF00975"/>
    </source>
</evidence>
<name>A0A3E3K1H5_9FIRM</name>
<feature type="domain" description="Thioesterase" evidence="2">
    <location>
        <begin position="17"/>
        <end position="237"/>
    </location>
</feature>
<dbReference type="GO" id="GO:0008610">
    <property type="term" value="P:lipid biosynthetic process"/>
    <property type="evidence" value="ECO:0007669"/>
    <property type="project" value="TreeGrafter"/>
</dbReference>
<evidence type="ECO:0000313" key="3">
    <source>
        <dbReference type="EMBL" id="RGE86972.1"/>
    </source>
</evidence>
<sequence>MNKFLKNEEKIRTGDKILFCFPFAGGGAAAFNGWVKFWNNDMIVCPIQLPGREERIIEKPYTDMEILIEDLYKCISQYRNHKLYFFGHSMGAKIAYGVARKLESNGKILEHLIISGSRVPHLPEPNPIYHLNDEEFEKGIARFDGTPREILENKELMSFFLPMLRADFIMDETYCVRDIKKLNSPITALGGTNDKEADKQAILKWRDYAENQFNVFFFDGGHFFIRDKEQEVLNKVELILMNKDE</sequence>
<dbReference type="EMBL" id="QVLX01000004">
    <property type="protein sequence ID" value="RGE86972.1"/>
    <property type="molecule type" value="Genomic_DNA"/>
</dbReference>
<evidence type="ECO:0000313" key="4">
    <source>
        <dbReference type="Proteomes" id="UP000261080"/>
    </source>
</evidence>
<reference evidence="3 4" key="1">
    <citation type="submission" date="2018-08" db="EMBL/GenBank/DDBJ databases">
        <title>A genome reference for cultivated species of the human gut microbiota.</title>
        <authorList>
            <person name="Zou Y."/>
            <person name="Xue W."/>
            <person name="Luo G."/>
        </authorList>
    </citation>
    <scope>NUCLEOTIDE SEQUENCE [LARGE SCALE GENOMIC DNA]</scope>
    <source>
        <strain evidence="3 4">AF37-2AT</strain>
    </source>
</reference>
<dbReference type="InterPro" id="IPR029058">
    <property type="entry name" value="AB_hydrolase_fold"/>
</dbReference>
<dbReference type="Proteomes" id="UP000261080">
    <property type="component" value="Unassembled WGS sequence"/>
</dbReference>
<protein>
    <submittedName>
        <fullName evidence="3">Thioesterase</fullName>
    </submittedName>
</protein>
<comment type="similarity">
    <text evidence="1">Belongs to the thioesterase family.</text>
</comment>
<comment type="caution">
    <text evidence="3">The sequence shown here is derived from an EMBL/GenBank/DDBJ whole genome shotgun (WGS) entry which is preliminary data.</text>
</comment>
<dbReference type="PANTHER" id="PTHR11487:SF0">
    <property type="entry name" value="S-ACYL FATTY ACID SYNTHASE THIOESTERASE, MEDIUM CHAIN"/>
    <property type="match status" value="1"/>
</dbReference>
<keyword evidence="4" id="KW-1185">Reference proteome</keyword>
<accession>A0A3E3K1H5</accession>
<dbReference type="InterPro" id="IPR012223">
    <property type="entry name" value="TEII"/>
</dbReference>
<dbReference type="AlphaFoldDB" id="A0A3E3K1H5"/>
<evidence type="ECO:0000256" key="1">
    <source>
        <dbReference type="ARBA" id="ARBA00007169"/>
    </source>
</evidence>
<dbReference type="RefSeq" id="WP_053769580.1">
    <property type="nucleotide sequence ID" value="NZ_CATZPC010000003.1"/>
</dbReference>
<dbReference type="Gene3D" id="3.40.50.1820">
    <property type="entry name" value="alpha/beta hydrolase"/>
    <property type="match status" value="1"/>
</dbReference>
<gene>
    <name evidence="3" type="ORF">DW016_08480</name>
</gene>
<proteinExistence type="inferred from homology"/>
<organism evidence="3 4">
    <name type="scientific">Sellimonas intestinalis</name>
    <dbReference type="NCBI Taxonomy" id="1653434"/>
    <lineage>
        <taxon>Bacteria</taxon>
        <taxon>Bacillati</taxon>
        <taxon>Bacillota</taxon>
        <taxon>Clostridia</taxon>
        <taxon>Lachnospirales</taxon>
        <taxon>Lachnospiraceae</taxon>
        <taxon>Sellimonas</taxon>
    </lineage>
</organism>